<protein>
    <recommendedName>
        <fullName evidence="1">Retrotransposon gag domain-containing protein</fullName>
    </recommendedName>
</protein>
<name>A0A392QIG8_9FABA</name>
<accession>A0A392QIG8</accession>
<dbReference type="InterPro" id="IPR005162">
    <property type="entry name" value="Retrotrans_gag_dom"/>
</dbReference>
<dbReference type="PANTHER" id="PTHR33223">
    <property type="entry name" value="CCHC-TYPE DOMAIN-CONTAINING PROTEIN"/>
    <property type="match status" value="1"/>
</dbReference>
<keyword evidence="3" id="KW-1185">Reference proteome</keyword>
<proteinExistence type="predicted"/>
<evidence type="ECO:0000313" key="3">
    <source>
        <dbReference type="Proteomes" id="UP000265520"/>
    </source>
</evidence>
<dbReference type="PANTHER" id="PTHR33223:SF10">
    <property type="entry name" value="AMINOTRANSFERASE-LIKE PLANT MOBILE DOMAIN-CONTAINING PROTEIN"/>
    <property type="match status" value="1"/>
</dbReference>
<sequence>PLPVGLEKPPTMDIYDGSIDPVDHIENIEVVLEYRNARGSIKCKPFPTTLRKGAMAWYKSLPPGSLDSWPELCRLFTAHFTASRCQPKTEAALEAIVQREGQPLRTYLERFNKAAVEVKTDDIMKLYLLHRGLR</sequence>
<comment type="caution">
    <text evidence="2">The sequence shown here is derived from an EMBL/GenBank/DDBJ whole genome shotgun (WGS) entry which is preliminary data.</text>
</comment>
<feature type="domain" description="Retrotransposon gag" evidence="1">
    <location>
        <begin position="45"/>
        <end position="134"/>
    </location>
</feature>
<evidence type="ECO:0000313" key="2">
    <source>
        <dbReference type="EMBL" id="MCI24181.1"/>
    </source>
</evidence>
<dbReference type="EMBL" id="LXQA010140014">
    <property type="protein sequence ID" value="MCI24181.1"/>
    <property type="molecule type" value="Genomic_DNA"/>
</dbReference>
<organism evidence="2 3">
    <name type="scientific">Trifolium medium</name>
    <dbReference type="NCBI Taxonomy" id="97028"/>
    <lineage>
        <taxon>Eukaryota</taxon>
        <taxon>Viridiplantae</taxon>
        <taxon>Streptophyta</taxon>
        <taxon>Embryophyta</taxon>
        <taxon>Tracheophyta</taxon>
        <taxon>Spermatophyta</taxon>
        <taxon>Magnoliopsida</taxon>
        <taxon>eudicotyledons</taxon>
        <taxon>Gunneridae</taxon>
        <taxon>Pentapetalae</taxon>
        <taxon>rosids</taxon>
        <taxon>fabids</taxon>
        <taxon>Fabales</taxon>
        <taxon>Fabaceae</taxon>
        <taxon>Papilionoideae</taxon>
        <taxon>50 kb inversion clade</taxon>
        <taxon>NPAAA clade</taxon>
        <taxon>Hologalegina</taxon>
        <taxon>IRL clade</taxon>
        <taxon>Trifolieae</taxon>
        <taxon>Trifolium</taxon>
    </lineage>
</organism>
<reference evidence="2 3" key="1">
    <citation type="journal article" date="2018" name="Front. Plant Sci.">
        <title>Red Clover (Trifolium pratense) and Zigzag Clover (T. medium) - A Picture of Genomic Similarities and Differences.</title>
        <authorList>
            <person name="Dluhosova J."/>
            <person name="Istvanek J."/>
            <person name="Nedelnik J."/>
            <person name="Repkova J."/>
        </authorList>
    </citation>
    <scope>NUCLEOTIDE SEQUENCE [LARGE SCALE GENOMIC DNA]</scope>
    <source>
        <strain evidence="3">cv. 10/8</strain>
        <tissue evidence="2">Leaf</tissue>
    </source>
</reference>
<dbReference type="AlphaFoldDB" id="A0A392QIG8"/>
<dbReference type="Proteomes" id="UP000265520">
    <property type="component" value="Unassembled WGS sequence"/>
</dbReference>
<feature type="non-terminal residue" evidence="2">
    <location>
        <position position="1"/>
    </location>
</feature>
<dbReference type="Pfam" id="PF03732">
    <property type="entry name" value="Retrotrans_gag"/>
    <property type="match status" value="1"/>
</dbReference>
<evidence type="ECO:0000259" key="1">
    <source>
        <dbReference type="Pfam" id="PF03732"/>
    </source>
</evidence>